<comment type="subcellular location">
    <subcellularLocation>
        <location evidence="1">Cell membrane</location>
        <topology evidence="1">Multi-pass membrane protein</topology>
    </subcellularLocation>
</comment>
<feature type="transmembrane region" description="Helical" evidence="7">
    <location>
        <begin position="114"/>
        <end position="132"/>
    </location>
</feature>
<evidence type="ECO:0000313" key="9">
    <source>
        <dbReference type="Proteomes" id="UP001065549"/>
    </source>
</evidence>
<dbReference type="Gene3D" id="1.20.1250.20">
    <property type="entry name" value="MFS general substrate transporter like domains"/>
    <property type="match status" value="2"/>
</dbReference>
<evidence type="ECO:0000256" key="4">
    <source>
        <dbReference type="ARBA" id="ARBA00022692"/>
    </source>
</evidence>
<sequence>MEGSRSRLLKFKTYFSYAVGQIQDGIPYNFINYYLLLFMTDMAGLNPAVAGTILFIAVIWDGITDPAVGYISDNLRGGRGKRRPFILGAAIPVLLCMLLLFAPFELPEWLKFPYYLVATLLFWTSYTCYSIPFNSFGAEIVTDTNERNNMKTICGFFLYFGVWLATAGPQFIQSITAGMGISEKTTWFYAALFMGLIGTLAAFLCWFMTKGVEKTQIKEELPENRRGLGEAIKNVYASYKLLLKTKSVRIICLMALVYNTFFAVKATGFVYLMANNLTLDSAMQALFWTIAAVLNYAVLPVLNLIANKLSKKTTFILMWALMIAFALIFAVVQISSFAVLVGYQVIFAFANVCFWVIGYSLAYDCVEVVEFQHGENKSGGIVGLFTLCQKVGYAIGGWMAGAGLTIIGYDAAVEVQSGKVLIGINTLMTAVPAVILLIGLILMIRFPINRIKHRKLLAALERKKKGEEYSTEGFEDIF</sequence>
<keyword evidence="2" id="KW-0813">Transport</keyword>
<accession>A0A9J6QJF0</accession>
<protein>
    <submittedName>
        <fullName evidence="8">MFS transporter</fullName>
    </submittedName>
</protein>
<dbReference type="EMBL" id="JAOSHN010000002">
    <property type="protein sequence ID" value="MCU7377616.1"/>
    <property type="molecule type" value="Genomic_DNA"/>
</dbReference>
<name>A0A9J6QJF0_9FIRM</name>
<dbReference type="SUPFAM" id="SSF103473">
    <property type="entry name" value="MFS general substrate transporter"/>
    <property type="match status" value="1"/>
</dbReference>
<dbReference type="GO" id="GO:0006814">
    <property type="term" value="P:sodium ion transport"/>
    <property type="evidence" value="ECO:0007669"/>
    <property type="project" value="InterPro"/>
</dbReference>
<feature type="transmembrane region" description="Helical" evidence="7">
    <location>
        <begin position="153"/>
        <end position="172"/>
    </location>
</feature>
<proteinExistence type="predicted"/>
<dbReference type="Proteomes" id="UP001065549">
    <property type="component" value="Unassembled WGS sequence"/>
</dbReference>
<evidence type="ECO:0000313" key="8">
    <source>
        <dbReference type="EMBL" id="MCU7377616.1"/>
    </source>
</evidence>
<organism evidence="8 9">
    <name type="scientific">Hominibacterium faecale</name>
    <dbReference type="NCBI Taxonomy" id="2839743"/>
    <lineage>
        <taxon>Bacteria</taxon>
        <taxon>Bacillati</taxon>
        <taxon>Bacillota</taxon>
        <taxon>Clostridia</taxon>
        <taxon>Peptostreptococcales</taxon>
        <taxon>Anaerovoracaceae</taxon>
        <taxon>Hominibacterium</taxon>
    </lineage>
</organism>
<dbReference type="InterPro" id="IPR036259">
    <property type="entry name" value="MFS_trans_sf"/>
</dbReference>
<keyword evidence="4 7" id="KW-0812">Transmembrane</keyword>
<evidence type="ECO:0000256" key="3">
    <source>
        <dbReference type="ARBA" id="ARBA00022475"/>
    </source>
</evidence>
<keyword evidence="5 7" id="KW-1133">Transmembrane helix</keyword>
<feature type="transmembrane region" description="Helical" evidence="7">
    <location>
        <begin position="345"/>
        <end position="366"/>
    </location>
</feature>
<reference evidence="8" key="1">
    <citation type="submission" date="2022-09" db="EMBL/GenBank/DDBJ databases">
        <title>Culturomic study of gut microbiota in children with autism spectrum disorder.</title>
        <authorList>
            <person name="Efimov B.A."/>
            <person name="Chaplin A.V."/>
            <person name="Sokolova S.R."/>
            <person name="Pikina A.P."/>
            <person name="Korzhanova M."/>
            <person name="Belova V."/>
            <person name="Korostin D."/>
        </authorList>
    </citation>
    <scope>NUCLEOTIDE SEQUENCE</scope>
    <source>
        <strain evidence="8">ASD5510</strain>
    </source>
</reference>
<feature type="transmembrane region" description="Helical" evidence="7">
    <location>
        <begin position="420"/>
        <end position="444"/>
    </location>
</feature>
<feature type="transmembrane region" description="Helical" evidence="7">
    <location>
        <begin position="250"/>
        <end position="273"/>
    </location>
</feature>
<feature type="transmembrane region" description="Helical" evidence="7">
    <location>
        <begin position="84"/>
        <end position="102"/>
    </location>
</feature>
<evidence type="ECO:0000256" key="7">
    <source>
        <dbReference type="SAM" id="Phobius"/>
    </source>
</evidence>
<dbReference type="GO" id="GO:0005886">
    <property type="term" value="C:plasma membrane"/>
    <property type="evidence" value="ECO:0007669"/>
    <property type="project" value="UniProtKB-SubCell"/>
</dbReference>
<evidence type="ECO:0000256" key="1">
    <source>
        <dbReference type="ARBA" id="ARBA00004651"/>
    </source>
</evidence>
<dbReference type="Pfam" id="PF13347">
    <property type="entry name" value="MFS_2"/>
    <property type="match status" value="1"/>
</dbReference>
<feature type="transmembrane region" description="Helical" evidence="7">
    <location>
        <begin position="43"/>
        <end position="63"/>
    </location>
</feature>
<dbReference type="AlphaFoldDB" id="A0A9J6QJF0"/>
<dbReference type="InterPro" id="IPR018043">
    <property type="entry name" value="Na/Gal_symport_CS"/>
</dbReference>
<feature type="transmembrane region" description="Helical" evidence="7">
    <location>
        <begin position="187"/>
        <end position="208"/>
    </location>
</feature>
<gene>
    <name evidence="8" type="ORF">OBO34_04510</name>
</gene>
<dbReference type="GO" id="GO:0008643">
    <property type="term" value="P:carbohydrate transport"/>
    <property type="evidence" value="ECO:0007669"/>
    <property type="project" value="InterPro"/>
</dbReference>
<evidence type="ECO:0000256" key="5">
    <source>
        <dbReference type="ARBA" id="ARBA00022989"/>
    </source>
</evidence>
<keyword evidence="6 7" id="KW-0472">Membrane</keyword>
<feature type="transmembrane region" description="Helical" evidence="7">
    <location>
        <begin position="317"/>
        <end position="339"/>
    </location>
</feature>
<feature type="transmembrane region" description="Helical" evidence="7">
    <location>
        <begin position="285"/>
        <end position="305"/>
    </location>
</feature>
<dbReference type="GO" id="GO:0015293">
    <property type="term" value="F:symporter activity"/>
    <property type="evidence" value="ECO:0007669"/>
    <property type="project" value="InterPro"/>
</dbReference>
<comment type="caution">
    <text evidence="8">The sequence shown here is derived from an EMBL/GenBank/DDBJ whole genome shotgun (WGS) entry which is preliminary data.</text>
</comment>
<dbReference type="RefSeq" id="WP_253020106.1">
    <property type="nucleotide sequence ID" value="NZ_JAJAGH010000015.1"/>
</dbReference>
<dbReference type="PANTHER" id="PTHR11328">
    <property type="entry name" value="MAJOR FACILITATOR SUPERFAMILY DOMAIN-CONTAINING PROTEIN"/>
    <property type="match status" value="1"/>
</dbReference>
<keyword evidence="3" id="KW-1003">Cell membrane</keyword>
<evidence type="ECO:0000256" key="2">
    <source>
        <dbReference type="ARBA" id="ARBA00022448"/>
    </source>
</evidence>
<dbReference type="PROSITE" id="PS00872">
    <property type="entry name" value="NA_GALACTOSIDE_SYMP"/>
    <property type="match status" value="1"/>
</dbReference>
<evidence type="ECO:0000256" key="6">
    <source>
        <dbReference type="ARBA" id="ARBA00023136"/>
    </source>
</evidence>
<dbReference type="PANTHER" id="PTHR11328:SF24">
    <property type="entry name" value="MAJOR FACILITATOR SUPERFAMILY (MFS) PROFILE DOMAIN-CONTAINING PROTEIN"/>
    <property type="match status" value="1"/>
</dbReference>
<keyword evidence="9" id="KW-1185">Reference proteome</keyword>
<dbReference type="InterPro" id="IPR039672">
    <property type="entry name" value="MFS_2"/>
</dbReference>